<dbReference type="SMART" id="SM00858">
    <property type="entry name" value="SAF"/>
    <property type="match status" value="1"/>
</dbReference>
<proteinExistence type="predicted"/>
<dbReference type="CDD" id="cd11614">
    <property type="entry name" value="SAF_CpaB_FlgA_like"/>
    <property type="match status" value="1"/>
</dbReference>
<dbReference type="BioCyc" id="ESIR717961:G136L-1080-MONOMER"/>
<dbReference type="InterPro" id="IPR013974">
    <property type="entry name" value="SAF"/>
</dbReference>
<evidence type="ECO:0000313" key="4">
    <source>
        <dbReference type="Proteomes" id="UP000007050"/>
    </source>
</evidence>
<evidence type="ECO:0000256" key="1">
    <source>
        <dbReference type="SAM" id="MobiDB-lite"/>
    </source>
</evidence>
<accession>D4MKM2</accession>
<dbReference type="InterPro" id="IPR031571">
    <property type="entry name" value="RcpC_dom"/>
</dbReference>
<name>D4MKM2_9FIRM</name>
<feature type="compositionally biased region" description="Polar residues" evidence="1">
    <location>
        <begin position="292"/>
        <end position="301"/>
    </location>
</feature>
<dbReference type="PATRIC" id="fig|717961.3.peg.1398"/>
<dbReference type="AlphaFoldDB" id="D4MKM2"/>
<dbReference type="Pfam" id="PF16976">
    <property type="entry name" value="RcpC"/>
    <property type="match status" value="1"/>
</dbReference>
<dbReference type="InterPro" id="IPR017592">
    <property type="entry name" value="Pilus_assmbl_Flp-typ_CpaB"/>
</dbReference>
<protein>
    <submittedName>
        <fullName evidence="3">Flp pilus assembly protein CpaB</fullName>
    </submittedName>
</protein>
<feature type="compositionally biased region" description="Low complexity" evidence="1">
    <location>
        <begin position="309"/>
        <end position="318"/>
    </location>
</feature>
<feature type="domain" description="SAF" evidence="2">
    <location>
        <begin position="37"/>
        <end position="99"/>
    </location>
</feature>
<gene>
    <name evidence="3" type="ORF">ES1_13130</name>
</gene>
<evidence type="ECO:0000313" key="3">
    <source>
        <dbReference type="EMBL" id="CBL34305.1"/>
    </source>
</evidence>
<reference evidence="3 4" key="1">
    <citation type="submission" date="2010-03" db="EMBL/GenBank/DDBJ databases">
        <title>The genome sequence of Eubacterium siraeum V10Sc8a.</title>
        <authorList>
            <consortium name="metaHIT consortium -- http://www.metahit.eu/"/>
            <person name="Pajon A."/>
            <person name="Turner K."/>
            <person name="Parkhill J."/>
            <person name="Duncan S."/>
            <person name="Flint H."/>
        </authorList>
    </citation>
    <scope>NUCLEOTIDE SEQUENCE [LARGE SCALE GENOMIC DNA]</scope>
    <source>
        <strain evidence="3 4">V10Sc8a</strain>
    </source>
</reference>
<dbReference type="Pfam" id="PF08666">
    <property type="entry name" value="SAF"/>
    <property type="match status" value="1"/>
</dbReference>
<sequence>MKFLKNRTVLGVVCIALALIICFAITPLFNASKSSTMKIIRIKNDVKIGQEITSKDIEVVEVGAYNMPSEVLQKSEDVVGKYAAAEMIKGEYVLSAKVSDTPASENGYLYGLTGEKRAISITIPSFAGGLSGKLISGDIVSIIAVDYKEKGETLVPDELQYVEVIAVTDKKGNDDETVTVKPDGEEETELPETVTLLVTPEQANILAELEAEGEIHVALVYRGTAENAQKFISAQEKYLEELALKNEKENENTDKPEVPQKPTQSEIAEDKNSAGNSGENNSEIDKIIIDPENNSDTQSENNSDDNSETEVTSSGESV</sequence>
<organism evidence="3 4">
    <name type="scientific">[Eubacterium] siraeum V10Sc8a</name>
    <dbReference type="NCBI Taxonomy" id="717961"/>
    <lineage>
        <taxon>Bacteria</taxon>
        <taxon>Bacillati</taxon>
        <taxon>Bacillota</taxon>
        <taxon>Clostridia</taxon>
        <taxon>Eubacteriales</taxon>
        <taxon>Oscillospiraceae</taxon>
        <taxon>Oscillospiraceae incertae sedis</taxon>
    </lineage>
</organism>
<dbReference type="Proteomes" id="UP000007050">
    <property type="component" value="Chromosome"/>
</dbReference>
<dbReference type="KEGG" id="esr:ES1_13130"/>
<evidence type="ECO:0000259" key="2">
    <source>
        <dbReference type="SMART" id="SM00858"/>
    </source>
</evidence>
<dbReference type="EMBL" id="FP929059">
    <property type="protein sequence ID" value="CBL34305.1"/>
    <property type="molecule type" value="Genomic_DNA"/>
</dbReference>
<reference evidence="3 4" key="2">
    <citation type="submission" date="2010-03" db="EMBL/GenBank/DDBJ databases">
        <authorList>
            <person name="Pajon A."/>
        </authorList>
    </citation>
    <scope>NUCLEOTIDE SEQUENCE [LARGE SCALE GENOMIC DNA]</scope>
    <source>
        <strain evidence="3 4">V10Sc8a</strain>
    </source>
</reference>
<feature type="region of interest" description="Disordered" evidence="1">
    <location>
        <begin position="246"/>
        <end position="318"/>
    </location>
</feature>
<dbReference type="NCBIfam" id="TIGR03177">
    <property type="entry name" value="pilus_cpaB"/>
    <property type="match status" value="1"/>
</dbReference>
<feature type="compositionally biased region" description="Basic and acidic residues" evidence="1">
    <location>
        <begin position="246"/>
        <end position="258"/>
    </location>
</feature>
<dbReference type="HOGENOM" id="CLU_087270_0_0_9"/>